<name>A0A653IGW5_9BACL</name>
<keyword evidence="2" id="KW-1185">Reference proteome</keyword>
<dbReference type="Proteomes" id="UP000439752">
    <property type="component" value="Unassembled WGS sequence"/>
</dbReference>
<proteinExistence type="predicted"/>
<organism evidence="1 2">
    <name type="scientific">Exiguobacterium oxidotolerans</name>
    <dbReference type="NCBI Taxonomy" id="223958"/>
    <lineage>
        <taxon>Bacteria</taxon>
        <taxon>Bacillati</taxon>
        <taxon>Bacillota</taxon>
        <taxon>Bacilli</taxon>
        <taxon>Bacillales</taxon>
        <taxon>Bacillales Family XII. Incertae Sedis</taxon>
        <taxon>Exiguobacterium</taxon>
    </lineage>
</organism>
<accession>A0A653IGW5</accession>
<dbReference type="EMBL" id="CABWKQ010000032">
    <property type="protein sequence ID" value="VWX38388.1"/>
    <property type="molecule type" value="Genomic_DNA"/>
</dbReference>
<dbReference type="AlphaFoldDB" id="A0A653IGW5"/>
<protein>
    <recommendedName>
        <fullName evidence="3">Lipoprotein</fullName>
    </recommendedName>
</protein>
<reference evidence="1 2" key="1">
    <citation type="submission" date="2019-10" db="EMBL/GenBank/DDBJ databases">
        <authorList>
            <person name="Karimi E."/>
        </authorList>
    </citation>
    <scope>NUCLEOTIDE SEQUENCE [LARGE SCALE GENOMIC DNA]</scope>
    <source>
        <strain evidence="1">Exiguobacterium sp. 9Y</strain>
    </source>
</reference>
<evidence type="ECO:0000313" key="2">
    <source>
        <dbReference type="Proteomes" id="UP000439752"/>
    </source>
</evidence>
<evidence type="ECO:0000313" key="1">
    <source>
        <dbReference type="EMBL" id="VWX38388.1"/>
    </source>
</evidence>
<dbReference type="PROSITE" id="PS51257">
    <property type="entry name" value="PROKAR_LIPOPROTEIN"/>
    <property type="match status" value="1"/>
</dbReference>
<evidence type="ECO:0008006" key="3">
    <source>
        <dbReference type="Google" id="ProtNLM"/>
    </source>
</evidence>
<sequence>MKNWMYIPLAALILTGCGQNHDQIESATKKAPVTQPASTFTLAPLSVTKGEEKFAALANQQIGAVQLKGTLTTTHWLKGVEYLPNKQEHVLFSMELEPKKYDTAIRFSQSFSDNLIKFGIDVGDTVLFGDDTFTHLDDYIVRGADFRSKTAAATPYNLLMVYHLSKNEEMHGFNLNEVTRPADVPLKKGERIFGIVLSNQK</sequence>
<gene>
    <name evidence="1" type="ORF">EXIGUO9Y_380147</name>
</gene>
<dbReference type="RefSeq" id="WP_159174037.1">
    <property type="nucleotide sequence ID" value="NZ_LR732312.1"/>
</dbReference>